<dbReference type="Proteomes" id="UP000218615">
    <property type="component" value="Unassembled WGS sequence"/>
</dbReference>
<sequence>MSERGRASGSVISEKPVVVYPETLSKKLFTNRTVRLESLNALSQKYGIAPRIPRIKNTPVRRIQDWRKSSSSRTERAFREKPKKKNVKLVTNSEIIACVSL</sequence>
<dbReference type="AlphaFoldDB" id="A0A284VLP7"/>
<evidence type="ECO:0000313" key="1">
    <source>
        <dbReference type="EMBL" id="SNQ60195.1"/>
    </source>
</evidence>
<gene>
    <name evidence="1" type="ORF">MNV_1690005</name>
</gene>
<name>A0A284VLP7_9EURY</name>
<dbReference type="EMBL" id="FZMP01000078">
    <property type="protein sequence ID" value="SNQ60195.1"/>
    <property type="molecule type" value="Genomic_DNA"/>
</dbReference>
<evidence type="ECO:0000313" key="2">
    <source>
        <dbReference type="Proteomes" id="UP000218615"/>
    </source>
</evidence>
<keyword evidence="2" id="KW-1185">Reference proteome</keyword>
<accession>A0A284VLP7</accession>
<proteinExistence type="predicted"/>
<protein>
    <submittedName>
        <fullName evidence="1">Uncharacterized protein</fullName>
    </submittedName>
</protein>
<reference evidence="2" key="1">
    <citation type="submission" date="2017-06" db="EMBL/GenBank/DDBJ databases">
        <authorList>
            <person name="Cremers G."/>
        </authorList>
    </citation>
    <scope>NUCLEOTIDE SEQUENCE [LARGE SCALE GENOMIC DNA]</scope>
</reference>
<organism evidence="1 2">
    <name type="scientific">Candidatus Methanoperedens nitratireducens</name>
    <dbReference type="NCBI Taxonomy" id="1392998"/>
    <lineage>
        <taxon>Archaea</taxon>
        <taxon>Methanobacteriati</taxon>
        <taxon>Methanobacteriota</taxon>
        <taxon>Stenosarchaea group</taxon>
        <taxon>Methanomicrobia</taxon>
        <taxon>Methanosarcinales</taxon>
        <taxon>ANME-2 cluster</taxon>
        <taxon>Candidatus Methanoperedentaceae</taxon>
        <taxon>Candidatus Methanoperedens</taxon>
    </lineage>
</organism>